<dbReference type="EMBL" id="JBAMIC010000013">
    <property type="protein sequence ID" value="KAK7097987.1"/>
    <property type="molecule type" value="Genomic_DNA"/>
</dbReference>
<feature type="region of interest" description="Disordered" evidence="1">
    <location>
        <begin position="284"/>
        <end position="305"/>
    </location>
</feature>
<gene>
    <name evidence="2" type="ORF">V1264_004882</name>
</gene>
<evidence type="ECO:0000256" key="1">
    <source>
        <dbReference type="SAM" id="MobiDB-lite"/>
    </source>
</evidence>
<reference evidence="2 3" key="1">
    <citation type="submission" date="2024-02" db="EMBL/GenBank/DDBJ databases">
        <title>Chromosome-scale genome assembly of the rough periwinkle Littorina saxatilis.</title>
        <authorList>
            <person name="De Jode A."/>
            <person name="Faria R."/>
            <person name="Formenti G."/>
            <person name="Sims Y."/>
            <person name="Smith T.P."/>
            <person name="Tracey A."/>
            <person name="Wood J.M.D."/>
            <person name="Zagrodzka Z.B."/>
            <person name="Johannesson K."/>
            <person name="Butlin R.K."/>
            <person name="Leder E.H."/>
        </authorList>
    </citation>
    <scope>NUCLEOTIDE SEQUENCE [LARGE SCALE GENOMIC DNA]</scope>
    <source>
        <strain evidence="2">Snail1</strain>
        <tissue evidence="2">Muscle</tissue>
    </source>
</reference>
<organism evidence="2 3">
    <name type="scientific">Littorina saxatilis</name>
    <dbReference type="NCBI Taxonomy" id="31220"/>
    <lineage>
        <taxon>Eukaryota</taxon>
        <taxon>Metazoa</taxon>
        <taxon>Spiralia</taxon>
        <taxon>Lophotrochozoa</taxon>
        <taxon>Mollusca</taxon>
        <taxon>Gastropoda</taxon>
        <taxon>Caenogastropoda</taxon>
        <taxon>Littorinimorpha</taxon>
        <taxon>Littorinoidea</taxon>
        <taxon>Littorinidae</taxon>
        <taxon>Littorina</taxon>
    </lineage>
</organism>
<evidence type="ECO:0000313" key="3">
    <source>
        <dbReference type="Proteomes" id="UP001374579"/>
    </source>
</evidence>
<protein>
    <submittedName>
        <fullName evidence="2">Uncharacterized protein</fullName>
    </submittedName>
</protein>
<sequence>MATGHVLPGFGDPISQLRRVQSAGYPLDKNTLLEIAQKTRLHREELENIRTNARRLWQYPQGHQTTYDRFYSERPADEMIGLRPTEQTRRNRPHPTPVFLTNRLHYVPGYHNADTSIKREAYRVDASLPQEQRSHRLSVRNKYIGRVDESSVSPYKDPFGLKQQLDGRSAQAAEAWLKLADDEDRENVLHAVQKYRDDEQAWQQNGAPRRAKTAYPSLHRWMRYAGAKEADSVNRITHTLETDPDLRYVAPNSHHPLQVMPPSLPSVRRRDIAATANVRYQSKPSRGDFLMHPDWPPTIPHHRVP</sequence>
<proteinExistence type="predicted"/>
<dbReference type="AlphaFoldDB" id="A0AAN9B2Z9"/>
<evidence type="ECO:0000313" key="2">
    <source>
        <dbReference type="EMBL" id="KAK7097987.1"/>
    </source>
</evidence>
<keyword evidence="3" id="KW-1185">Reference proteome</keyword>
<dbReference type="Proteomes" id="UP001374579">
    <property type="component" value="Unassembled WGS sequence"/>
</dbReference>
<comment type="caution">
    <text evidence="2">The sequence shown here is derived from an EMBL/GenBank/DDBJ whole genome shotgun (WGS) entry which is preliminary data.</text>
</comment>
<accession>A0AAN9B2Z9</accession>
<name>A0AAN9B2Z9_9CAEN</name>